<evidence type="ECO:0000313" key="3">
    <source>
        <dbReference type="Proteomes" id="UP000595663"/>
    </source>
</evidence>
<name>A0A7R6P452_9GAMM</name>
<dbReference type="InterPro" id="IPR036010">
    <property type="entry name" value="2Fe-2S_ferredoxin-like_sf"/>
</dbReference>
<organism evidence="2 3">
    <name type="scientific">Amphritea japonica ATCC BAA-1530</name>
    <dbReference type="NCBI Taxonomy" id="1278309"/>
    <lineage>
        <taxon>Bacteria</taxon>
        <taxon>Pseudomonadati</taxon>
        <taxon>Pseudomonadota</taxon>
        <taxon>Gammaproteobacteria</taxon>
        <taxon>Oceanospirillales</taxon>
        <taxon>Oceanospirillaceae</taxon>
        <taxon>Amphritea</taxon>
    </lineage>
</organism>
<dbReference type="GO" id="GO:0051536">
    <property type="term" value="F:iron-sulfur cluster binding"/>
    <property type="evidence" value="ECO:0007669"/>
    <property type="project" value="InterPro"/>
</dbReference>
<dbReference type="SUPFAM" id="SSF54292">
    <property type="entry name" value="2Fe-2S ferredoxin-like"/>
    <property type="match status" value="1"/>
</dbReference>
<dbReference type="GO" id="GO:0016491">
    <property type="term" value="F:oxidoreductase activity"/>
    <property type="evidence" value="ECO:0007669"/>
    <property type="project" value="UniProtKB-KW"/>
</dbReference>
<dbReference type="KEGG" id="ajp:AMJAP_2323"/>
<evidence type="ECO:0000313" key="2">
    <source>
        <dbReference type="EMBL" id="BBB26913.1"/>
    </source>
</evidence>
<dbReference type="InterPro" id="IPR042204">
    <property type="entry name" value="2Fe-2S-bd_N"/>
</dbReference>
<evidence type="ECO:0008006" key="4">
    <source>
        <dbReference type="Google" id="ProtNLM"/>
    </source>
</evidence>
<proteinExistence type="predicted"/>
<dbReference type="AlphaFoldDB" id="A0A7R6P452"/>
<gene>
    <name evidence="2" type="ORF">AMJAP_2323</name>
</gene>
<dbReference type="Gene3D" id="3.10.20.440">
    <property type="entry name" value="2Fe-2S iron-sulphur cluster binding domain, sarcosine oxidase, alpha subunit, N-terminal domain"/>
    <property type="match status" value="1"/>
</dbReference>
<dbReference type="RefSeq" id="WP_019620293.1">
    <property type="nucleotide sequence ID" value="NZ_AP014545.1"/>
</dbReference>
<evidence type="ECO:0000256" key="1">
    <source>
        <dbReference type="ARBA" id="ARBA00023002"/>
    </source>
</evidence>
<dbReference type="OrthoDB" id="573392at2"/>
<sequence length="106" mass="11308">MAADLSFNRLPCNERATVEITVEGRKVIALDGETVAAAVMRSGLRPTRTTPVSGAGRAPYCMMGVCFECLMNIDGKPNKQACMTEVREGMVVTVQQGARELGGDSL</sequence>
<dbReference type="EMBL" id="AP014545">
    <property type="protein sequence ID" value="BBB26913.1"/>
    <property type="molecule type" value="Genomic_DNA"/>
</dbReference>
<dbReference type="Proteomes" id="UP000595663">
    <property type="component" value="Chromosome"/>
</dbReference>
<dbReference type="Pfam" id="PF13510">
    <property type="entry name" value="Fer2_4"/>
    <property type="match status" value="1"/>
</dbReference>
<keyword evidence="1 2" id="KW-0560">Oxidoreductase</keyword>
<keyword evidence="3" id="KW-1185">Reference proteome</keyword>
<reference evidence="2 3" key="1">
    <citation type="journal article" date="2008" name="Int. J. Syst. Evol. Microbiol.">
        <title>Amphritea japonica sp. nov. and Amphritea balenae sp. nov., isolated from the sediment adjacent to sperm whale carcasses off Kagoshima, Japan.</title>
        <authorList>
            <person name="Miyazaki M."/>
            <person name="Nogi Y."/>
            <person name="Fujiwara Y."/>
            <person name="Kawato M."/>
            <person name="Nagahama T."/>
            <person name="Kubokawa K."/>
            <person name="Horikoshi K."/>
        </authorList>
    </citation>
    <scope>NUCLEOTIDE SEQUENCE [LARGE SCALE GENOMIC DNA]</scope>
    <source>
        <strain evidence="2 3">ATCC BAA-1530</strain>
    </source>
</reference>
<protein>
    <recommendedName>
        <fullName evidence="4">Sarcosine oxidase alpha subunit</fullName>
    </recommendedName>
</protein>
<accession>A0A7R6P452</accession>